<dbReference type="SUPFAM" id="SSF48065">
    <property type="entry name" value="DBL homology domain (DH-domain)"/>
    <property type="match status" value="1"/>
</dbReference>
<feature type="compositionally biased region" description="Basic and acidic residues" evidence="3">
    <location>
        <begin position="190"/>
        <end position="203"/>
    </location>
</feature>
<feature type="compositionally biased region" description="Low complexity" evidence="3">
    <location>
        <begin position="210"/>
        <end position="245"/>
    </location>
</feature>
<feature type="coiled-coil region" evidence="2">
    <location>
        <begin position="1351"/>
        <end position="1378"/>
    </location>
</feature>
<dbReference type="PANTHER" id="PTHR22834:SF20">
    <property type="entry name" value="SH3 DOMAIN-CONTAINING PROTEIN"/>
    <property type="match status" value="1"/>
</dbReference>
<feature type="domain" description="BAR" evidence="5">
    <location>
        <begin position="1402"/>
        <end position="1620"/>
    </location>
</feature>
<feature type="region of interest" description="Disordered" evidence="3">
    <location>
        <begin position="1224"/>
        <end position="1250"/>
    </location>
</feature>
<dbReference type="InterPro" id="IPR027267">
    <property type="entry name" value="AH/BAR_dom_sf"/>
</dbReference>
<dbReference type="InterPro" id="IPR004148">
    <property type="entry name" value="BAR_dom"/>
</dbReference>
<name>A0A0D2AVS8_9PEZI</name>
<dbReference type="EMBL" id="KN847545">
    <property type="protein sequence ID" value="KIW03269.1"/>
    <property type="molecule type" value="Genomic_DNA"/>
</dbReference>
<feature type="compositionally biased region" description="Polar residues" evidence="3">
    <location>
        <begin position="467"/>
        <end position="476"/>
    </location>
</feature>
<feature type="region of interest" description="Disordered" evidence="3">
    <location>
        <begin position="1"/>
        <end position="23"/>
    </location>
</feature>
<dbReference type="PANTHER" id="PTHR22834">
    <property type="entry name" value="NUCLEAR FUSION PROTEIN FUS2"/>
    <property type="match status" value="1"/>
</dbReference>
<feature type="region of interest" description="Disordered" evidence="3">
    <location>
        <begin position="1114"/>
        <end position="1137"/>
    </location>
</feature>
<feature type="compositionally biased region" description="Polar residues" evidence="3">
    <location>
        <begin position="719"/>
        <end position="731"/>
    </location>
</feature>
<evidence type="ECO:0008006" key="8">
    <source>
        <dbReference type="Google" id="ProtNLM"/>
    </source>
</evidence>
<feature type="compositionally biased region" description="Low complexity" evidence="3">
    <location>
        <begin position="323"/>
        <end position="334"/>
    </location>
</feature>
<feature type="region of interest" description="Disordered" evidence="3">
    <location>
        <begin position="719"/>
        <end position="739"/>
    </location>
</feature>
<evidence type="ECO:0000259" key="4">
    <source>
        <dbReference type="PROSITE" id="PS50010"/>
    </source>
</evidence>
<dbReference type="Pfam" id="PF00621">
    <property type="entry name" value="RhoGEF"/>
    <property type="match status" value="1"/>
</dbReference>
<dbReference type="Gene3D" id="1.20.900.10">
    <property type="entry name" value="Dbl homology (DH) domain"/>
    <property type="match status" value="1"/>
</dbReference>
<dbReference type="GeneID" id="27313461"/>
<organism evidence="6 7">
    <name type="scientific">Verruconis gallopava</name>
    <dbReference type="NCBI Taxonomy" id="253628"/>
    <lineage>
        <taxon>Eukaryota</taxon>
        <taxon>Fungi</taxon>
        <taxon>Dikarya</taxon>
        <taxon>Ascomycota</taxon>
        <taxon>Pezizomycotina</taxon>
        <taxon>Dothideomycetes</taxon>
        <taxon>Pleosporomycetidae</taxon>
        <taxon>Venturiales</taxon>
        <taxon>Sympoventuriaceae</taxon>
        <taxon>Verruconis</taxon>
    </lineage>
</organism>
<dbReference type="Proteomes" id="UP000053259">
    <property type="component" value="Unassembled WGS sequence"/>
</dbReference>
<evidence type="ECO:0000256" key="2">
    <source>
        <dbReference type="SAM" id="Coils"/>
    </source>
</evidence>
<feature type="region of interest" description="Disordered" evidence="3">
    <location>
        <begin position="46"/>
        <end position="273"/>
    </location>
</feature>
<feature type="region of interest" description="Disordered" evidence="3">
    <location>
        <begin position="1824"/>
        <end position="1843"/>
    </location>
</feature>
<accession>A0A0D2AVS8</accession>
<feature type="compositionally biased region" description="Low complexity" evidence="3">
    <location>
        <begin position="356"/>
        <end position="371"/>
    </location>
</feature>
<dbReference type="VEuPathDB" id="FungiDB:PV09_05488"/>
<feature type="compositionally biased region" description="Low complexity" evidence="3">
    <location>
        <begin position="127"/>
        <end position="158"/>
    </location>
</feature>
<feature type="compositionally biased region" description="Polar residues" evidence="3">
    <location>
        <begin position="1695"/>
        <end position="1704"/>
    </location>
</feature>
<feature type="region of interest" description="Disordered" evidence="3">
    <location>
        <begin position="1726"/>
        <end position="1798"/>
    </location>
</feature>
<dbReference type="GO" id="GO:0032955">
    <property type="term" value="P:regulation of division septum assembly"/>
    <property type="evidence" value="ECO:0007669"/>
    <property type="project" value="TreeGrafter"/>
</dbReference>
<feature type="domain" description="DH" evidence="4">
    <location>
        <begin position="1145"/>
        <end position="1368"/>
    </location>
</feature>
<feature type="compositionally biased region" description="Pro residues" evidence="3">
    <location>
        <begin position="55"/>
        <end position="66"/>
    </location>
</feature>
<keyword evidence="1" id="KW-0344">Guanine-nucleotide releasing factor</keyword>
<feature type="compositionally biased region" description="Low complexity" evidence="3">
    <location>
        <begin position="420"/>
        <end position="445"/>
    </location>
</feature>
<dbReference type="Pfam" id="PF03114">
    <property type="entry name" value="BAR"/>
    <property type="match status" value="1"/>
</dbReference>
<dbReference type="InterPro" id="IPR000219">
    <property type="entry name" value="DH_dom"/>
</dbReference>
<dbReference type="Gene3D" id="1.20.1270.60">
    <property type="entry name" value="Arfaptin homology (AH) domain/BAR domain"/>
    <property type="match status" value="1"/>
</dbReference>
<dbReference type="SUPFAM" id="SSF103657">
    <property type="entry name" value="BAR/IMD domain-like"/>
    <property type="match status" value="1"/>
</dbReference>
<feature type="compositionally biased region" description="Polar residues" evidence="3">
    <location>
        <begin position="880"/>
        <end position="890"/>
    </location>
</feature>
<dbReference type="PROSITE" id="PS51021">
    <property type="entry name" value="BAR"/>
    <property type="match status" value="1"/>
</dbReference>
<dbReference type="PROSITE" id="PS50010">
    <property type="entry name" value="DH_2"/>
    <property type="match status" value="1"/>
</dbReference>
<dbReference type="OrthoDB" id="10256089at2759"/>
<dbReference type="GO" id="GO:0005085">
    <property type="term" value="F:guanyl-nucleotide exchange factor activity"/>
    <property type="evidence" value="ECO:0007669"/>
    <property type="project" value="UniProtKB-KW"/>
</dbReference>
<dbReference type="InterPro" id="IPR051492">
    <property type="entry name" value="Dynamin-Rho_GEF"/>
</dbReference>
<dbReference type="HOGENOM" id="CLU_001112_0_0_1"/>
<dbReference type="InParanoid" id="A0A0D2AVS8"/>
<evidence type="ECO:0000313" key="6">
    <source>
        <dbReference type="EMBL" id="KIW03269.1"/>
    </source>
</evidence>
<evidence type="ECO:0000256" key="3">
    <source>
        <dbReference type="SAM" id="MobiDB-lite"/>
    </source>
</evidence>
<proteinExistence type="predicted"/>
<dbReference type="CDD" id="cd00160">
    <property type="entry name" value="RhoGEF"/>
    <property type="match status" value="1"/>
</dbReference>
<dbReference type="GO" id="GO:0005737">
    <property type="term" value="C:cytoplasm"/>
    <property type="evidence" value="ECO:0007669"/>
    <property type="project" value="InterPro"/>
</dbReference>
<dbReference type="InterPro" id="IPR035899">
    <property type="entry name" value="DBL_dom_sf"/>
</dbReference>
<feature type="compositionally biased region" description="Polar residues" evidence="3">
    <location>
        <begin position="67"/>
        <end position="78"/>
    </location>
</feature>
<feature type="compositionally biased region" description="Low complexity" evidence="3">
    <location>
        <begin position="1073"/>
        <end position="1088"/>
    </location>
</feature>
<feature type="compositionally biased region" description="Low complexity" evidence="3">
    <location>
        <begin position="1733"/>
        <end position="1744"/>
    </location>
</feature>
<sequence>MSNADPFSASNSSSHATTTTFTTTTVTTTTAANGLSASFEYDPYSSENYYRVNPTPLPPPPPPPQPEQYQHRFSTSAASLEGDPDDFYRPFADHRASHPDIVIQTVPDDAEPRPGMMPNPTARQRRASAAGGISSSRLPIATASANSSPSRPSTRSASGPVATARPTGLSSAKSMGALGASSHIQGHGGTIRERVQQLERSRESSPAAEGSRGASSTGRYYSRSRPPSSASANVTTANTSTPASVGALRSPPRTRLSKDHMPASSPLDLHTDGRGRRLLFGEVDTSMAAATNLVGHGIDVVHAAHTTSTSGSMHEPNAMFARSRSQSDVSSSNSPTLGHTGTGHSRSYSHEASLQPYSASSSNVSSSTPSPTGDHSRNLSPSASRIPVPRSRRASDIGPANGSASRSRSRPNAQTTPAYSQQQATVAASSSSPMLLSSRRYSPPRKLADPSHLHAMVKAPPPKTSPPLRSTRNRQPVTAATVASKAKVTERFKPMQNSSSSTRLQKPTIPQVDIAERRARLQKNLAGGDTRARPVRQDLKNLQEGKYPSRRTNWVEADAASDVSSDTLPSRKSLTTMSVPLLSIETSDVGGNASGTQQSDVRSAGGASTDFEESPTAGVDEGQQQHQAVPIQVTPPTESAELEPATKSSAPATSPEHLQNRRDSQSLLKHVLSLRQHSPSETSPVSRTEVPDDYLTQIDDGETVQFMLGTTPKLAAQTWTPELPTNNSGSSPEAFHTPREEGGSDFDDGFDGFDGRSSIVPDDSVSMVFQRKYAEMLAREQPPPPMPDNAVEIARSYHFDRTNADNGNNDKINNHNTYTLSTEARSEINRVLDQYQEGHVTPEMAHGFRQQVEALTPNLSRHDAWDSPEATKRYLRSVLQESVMTESTPNAREEDAARTGGPEEPTEESEAGGGIAIIYGPVRNDELGEPLERTGTLHSHSTSNATLRPAKDEIDDEKHRSYLEDIAFRPAPPPKDFIDFDGGSDPARITSIPTLPEFSSPASGLGLSMTPPESGPVSTSTHPPAPTHAPPPLPPAPPTPQKDIFIPHATQPAVSSAPPSGPGYDAFIPGLPSSPAAARGRPAPQTQQQVMAEAINQDVPRSTGASIDTVVTSRNQSPFSIARSTNGDRSSQSLTTPDIEKDLTQRRHRVKELVDTEHTFHQDLTVMTDIYLATAAEVIGEDDRRILFGNIEQLRNFTTDFLDDLKRAAAPIYVIPRENRWNHKRGSFTTSNSETTENSSSSSVTTEERIENDRCTTIGQTFCEHLPTLQKVYSEWLRNANAANKRLIELQKQPAVKYWLDECIESHKDLTSAWNLDSLIVKPFQRSAKYTLLLDEILRFTPPDHPDYAMLKQAKDLVKAYNERANDIQKRSELVEQAMSKHKDPNGRIKVSKLLNRRTEKLKQQVGLSGLAEDPEYDAIAQKFGGHFFQLQVVMRDVEKYLEDVQHYVDQYVLLMEALVGNIGLDALNRYPEMESRWIAFRTAIVEMKNVALGDHTRKVRRTVIDPIQQLWRLHVGPQKMMAKRKKRIVEFVRHRNMLEKGEKPDKRLEQEAEQFRAVNETLKEELPRLYALTKKLVENCLLNFIELQSQWQRDWTRKLSPLIDDMEPLLGVELDQALFSVQTAYAQDITEAQDVLATFKVCNKMLVTEARNFKSPATTYSRDDESYAKRPSTLGSSAGGKRAASMSNEHVGHSTPNLRLSGDNITLSPLVGALGMPEAVYQTTNNHQQRNRAGSAMSSRGSSTPYSAAGYIGPTAYGYSRPTTSDRGEPSPGVVPRLSLDSPTTRSPARNEFGGNTYVVPDARLPASAPLQMDDRFSGMFHSALPMSDSPRAPSPEQDHGTHEPHVLFLAASLFEFYIDSTRTEGGYPYLTYQPGEIFDVVAQKGELWLAKNQDDPTNTIGWIWEKHFARILPDN</sequence>
<feature type="compositionally biased region" description="Polar residues" evidence="3">
    <location>
        <begin position="1"/>
        <end position="16"/>
    </location>
</feature>
<feature type="region of interest" description="Disordered" evidence="3">
    <location>
        <begin position="880"/>
        <end position="914"/>
    </location>
</feature>
<feature type="compositionally biased region" description="Basic and acidic residues" evidence="3">
    <location>
        <begin position="86"/>
        <end position="98"/>
    </location>
</feature>
<gene>
    <name evidence="6" type="ORF">PV09_05488</name>
</gene>
<dbReference type="GO" id="GO:0031991">
    <property type="term" value="P:regulation of actomyosin contractile ring contraction"/>
    <property type="evidence" value="ECO:0007669"/>
    <property type="project" value="TreeGrafter"/>
</dbReference>
<dbReference type="RefSeq" id="XP_016213138.1">
    <property type="nucleotide sequence ID" value="XM_016358999.1"/>
</dbReference>
<feature type="compositionally biased region" description="Low complexity" evidence="3">
    <location>
        <begin position="1229"/>
        <end position="1245"/>
    </location>
</feature>
<keyword evidence="2" id="KW-0175">Coiled coil</keyword>
<feature type="compositionally biased region" description="Pro residues" evidence="3">
    <location>
        <begin position="1023"/>
        <end position="1040"/>
    </location>
</feature>
<dbReference type="SMART" id="SM00325">
    <property type="entry name" value="RhoGEF"/>
    <property type="match status" value="1"/>
</dbReference>
<keyword evidence="7" id="KW-1185">Reference proteome</keyword>
<feature type="region of interest" description="Disordered" evidence="3">
    <location>
        <begin position="586"/>
        <end position="663"/>
    </location>
</feature>
<feature type="compositionally biased region" description="Polar residues" evidence="3">
    <location>
        <begin position="402"/>
        <end position="419"/>
    </location>
</feature>
<feature type="region of interest" description="Disordered" evidence="3">
    <location>
        <begin position="1658"/>
        <end position="1704"/>
    </location>
</feature>
<dbReference type="CDD" id="cd07589">
    <property type="entry name" value="BAR_DNMBP"/>
    <property type="match status" value="1"/>
</dbReference>
<evidence type="ECO:0000313" key="7">
    <source>
        <dbReference type="Proteomes" id="UP000053259"/>
    </source>
</evidence>
<feature type="compositionally biased region" description="Polar residues" evidence="3">
    <location>
        <begin position="335"/>
        <end position="352"/>
    </location>
</feature>
<feature type="compositionally biased region" description="Polar residues" evidence="3">
    <location>
        <begin position="1114"/>
        <end position="1136"/>
    </location>
</feature>
<evidence type="ECO:0000256" key="1">
    <source>
        <dbReference type="ARBA" id="ARBA00022658"/>
    </source>
</evidence>
<reference evidence="6 7" key="1">
    <citation type="submission" date="2015-01" db="EMBL/GenBank/DDBJ databases">
        <title>The Genome Sequence of Ochroconis gallopava CBS43764.</title>
        <authorList>
            <consortium name="The Broad Institute Genomics Platform"/>
            <person name="Cuomo C."/>
            <person name="de Hoog S."/>
            <person name="Gorbushina A."/>
            <person name="Stielow B."/>
            <person name="Teixiera M."/>
            <person name="Abouelleil A."/>
            <person name="Chapman S.B."/>
            <person name="Priest M."/>
            <person name="Young S.K."/>
            <person name="Wortman J."/>
            <person name="Nusbaum C."/>
            <person name="Birren B."/>
        </authorList>
    </citation>
    <scope>NUCLEOTIDE SEQUENCE [LARGE SCALE GENOMIC DNA]</scope>
    <source>
        <strain evidence="6 7">CBS 43764</strain>
    </source>
</reference>
<dbReference type="STRING" id="253628.A0A0D2AVS8"/>
<feature type="region of interest" description="Disordered" evidence="3">
    <location>
        <begin position="993"/>
        <end position="1088"/>
    </location>
</feature>
<evidence type="ECO:0000259" key="5">
    <source>
        <dbReference type="PROSITE" id="PS51021"/>
    </source>
</evidence>
<protein>
    <recommendedName>
        <fullName evidence="8">DH domain-containing protein</fullName>
    </recommendedName>
</protein>
<feature type="region of interest" description="Disordered" evidence="3">
    <location>
        <begin position="320"/>
        <end position="484"/>
    </location>
</feature>